<dbReference type="InParanoid" id="J9D0H2"/>
<reference evidence="2" key="2">
    <citation type="submission" date="2015-07" db="EMBL/GenBank/DDBJ databases">
        <title>Contrasting host-pathogen interactions and genome evolution in two generalist and specialist microsporidian pathogens of mosquitoes.</title>
        <authorList>
            <consortium name="The Broad Institute Genomics Platform"/>
            <consortium name="The Broad Institute Genome Sequencing Center for Infectious Disease"/>
            <person name="Cuomo C.A."/>
            <person name="Sanscrainte N.D."/>
            <person name="Goldberg J.M."/>
            <person name="Heiman D."/>
            <person name="Young S."/>
            <person name="Zeng Q."/>
            <person name="Becnel J.J."/>
            <person name="Birren B.W."/>
        </authorList>
    </citation>
    <scope>NUCLEOTIDE SEQUENCE [LARGE SCALE GENOMIC DNA]</scope>
    <source>
        <strain evidence="2">USNM 41457</strain>
    </source>
</reference>
<comment type="caution">
    <text evidence="1">The sequence shown here is derived from an EMBL/GenBank/DDBJ whole genome shotgun (WGS) entry which is preliminary data.</text>
</comment>
<evidence type="ECO:0000313" key="1">
    <source>
        <dbReference type="EMBL" id="EJW01396.1"/>
    </source>
</evidence>
<dbReference type="VEuPathDB" id="MicrosporidiaDB:EDEG_03977"/>
<name>J9D0H2_EDHAE</name>
<keyword evidence="2" id="KW-1185">Reference proteome</keyword>
<organism evidence="1 2">
    <name type="scientific">Edhazardia aedis (strain USNM 41457)</name>
    <name type="common">Microsporidian parasite</name>
    <dbReference type="NCBI Taxonomy" id="1003232"/>
    <lineage>
        <taxon>Eukaryota</taxon>
        <taxon>Fungi</taxon>
        <taxon>Fungi incertae sedis</taxon>
        <taxon>Microsporidia</taxon>
        <taxon>Edhazardia</taxon>
    </lineage>
</organism>
<protein>
    <submittedName>
        <fullName evidence="1">Uncharacterized protein</fullName>
    </submittedName>
</protein>
<dbReference type="AlphaFoldDB" id="J9D0H2"/>
<evidence type="ECO:0000313" key="2">
    <source>
        <dbReference type="Proteomes" id="UP000003163"/>
    </source>
</evidence>
<reference evidence="1 2" key="1">
    <citation type="submission" date="2011-08" db="EMBL/GenBank/DDBJ databases">
        <authorList>
            <person name="Liu Z.J."/>
            <person name="Shi F.L."/>
            <person name="Lu J.Q."/>
            <person name="Li M."/>
            <person name="Wang Z.L."/>
        </authorList>
    </citation>
    <scope>NUCLEOTIDE SEQUENCE [LARGE SCALE GENOMIC DNA]</scope>
    <source>
        <strain evidence="1 2">USNM 41457</strain>
    </source>
</reference>
<dbReference type="EMBL" id="AFBI03000168">
    <property type="protein sequence ID" value="EJW01396.1"/>
    <property type="molecule type" value="Genomic_DNA"/>
</dbReference>
<sequence>MKKSNKSIYQIDCFLKIYDKYECVLLVCEVILCFAEDAYIYKTNSYIMDEFFTIFKAIEINLEKYNSQRRKVDMVKYEDIEIIRQKFAEDKCMAVFDKVNLDKI</sequence>
<gene>
    <name evidence="1" type="ORF">EDEG_03977</name>
</gene>
<proteinExistence type="predicted"/>
<dbReference type="Proteomes" id="UP000003163">
    <property type="component" value="Unassembled WGS sequence"/>
</dbReference>
<dbReference type="HOGENOM" id="CLU_2250123_0_0_1"/>
<accession>J9D0H2</accession>